<name>A0ABD3N8M6_9STRA</name>
<evidence type="ECO:0000256" key="2">
    <source>
        <dbReference type="SAM" id="Phobius"/>
    </source>
</evidence>
<evidence type="ECO:0008006" key="5">
    <source>
        <dbReference type="Google" id="ProtNLM"/>
    </source>
</evidence>
<keyword evidence="2" id="KW-1133">Transmembrane helix</keyword>
<keyword evidence="2" id="KW-0812">Transmembrane</keyword>
<accession>A0ABD3N8M6</accession>
<organism evidence="3 4">
    <name type="scientific">Discostella pseudostelligera</name>
    <dbReference type="NCBI Taxonomy" id="259834"/>
    <lineage>
        <taxon>Eukaryota</taxon>
        <taxon>Sar</taxon>
        <taxon>Stramenopiles</taxon>
        <taxon>Ochrophyta</taxon>
        <taxon>Bacillariophyta</taxon>
        <taxon>Coscinodiscophyceae</taxon>
        <taxon>Thalassiosirophycidae</taxon>
        <taxon>Stephanodiscales</taxon>
        <taxon>Stephanodiscaceae</taxon>
        <taxon>Discostella</taxon>
    </lineage>
</organism>
<feature type="transmembrane region" description="Helical" evidence="2">
    <location>
        <begin position="168"/>
        <end position="191"/>
    </location>
</feature>
<evidence type="ECO:0000313" key="3">
    <source>
        <dbReference type="EMBL" id="KAL3772375.1"/>
    </source>
</evidence>
<protein>
    <recommendedName>
        <fullName evidence="5">SEA domain-containing protein</fullName>
    </recommendedName>
</protein>
<evidence type="ECO:0000313" key="4">
    <source>
        <dbReference type="Proteomes" id="UP001530293"/>
    </source>
</evidence>
<keyword evidence="2" id="KW-0472">Membrane</keyword>
<feature type="region of interest" description="Disordered" evidence="1">
    <location>
        <begin position="194"/>
        <end position="224"/>
    </location>
</feature>
<keyword evidence="4" id="KW-1185">Reference proteome</keyword>
<feature type="compositionally biased region" description="Polar residues" evidence="1">
    <location>
        <begin position="394"/>
        <end position="415"/>
    </location>
</feature>
<evidence type="ECO:0000256" key="1">
    <source>
        <dbReference type="SAM" id="MobiDB-lite"/>
    </source>
</evidence>
<reference evidence="3 4" key="1">
    <citation type="submission" date="2024-10" db="EMBL/GenBank/DDBJ databases">
        <title>Updated reference genomes for cyclostephanoid diatoms.</title>
        <authorList>
            <person name="Roberts W.R."/>
            <person name="Alverson A.J."/>
        </authorList>
    </citation>
    <scope>NUCLEOTIDE SEQUENCE [LARGE SCALE GENOMIC DNA]</scope>
    <source>
        <strain evidence="3 4">AJA232-27</strain>
    </source>
</reference>
<comment type="caution">
    <text evidence="3">The sequence shown here is derived from an EMBL/GenBank/DDBJ whole genome shotgun (WGS) entry which is preliminary data.</text>
</comment>
<dbReference type="Proteomes" id="UP001530293">
    <property type="component" value="Unassembled WGS sequence"/>
</dbReference>
<proteinExistence type="predicted"/>
<feature type="compositionally biased region" description="Low complexity" evidence="1">
    <location>
        <begin position="443"/>
        <end position="461"/>
    </location>
</feature>
<sequence length="512" mass="55243">MAGTKSNTADEDQYLSSYYGEDIFDDLIEKALHPTSSDHNDVDEEHLLEKDVQLIGYDNEAEEEDLVDTTPAIEENIVDDDASVDLEDLEEGGGIGSDASSLDSKEISGGSILSDVDVDVREMESYSPAPLINDDESTIDMRPPAPQMQTVSSFVEQLNRREKNKSKLFKGGACALCIAIIVGAVLAVVTLTGGNDDNSSQSSSKELTTGSSTSSSPTMRPSVNSTSIETIHPVQMTFQNVPAGYRLPTEDVESLVSFTTELLGDYVEDPYELIEVANARDGNENNPFRTLLSRQLSDATVPLRIVISGPSNVSEDTVQLYIIDVLYDQSNTVIQFMKQLDWDNFNAVSGVSFDEYDIMDLVEPTLSPSLPPQTEVPTETLLLETEEPTAIETNVPTPSPSLNSVPPTNNPSEQLSIITTPIPTLRPSVAKLPTSKPMSSDNSGSTPSVPAPSSSGTGPVSSSDYFCAKTSYTESWNILMDFNCELPCPSGVLDCPGGYQCQISDYCSSIQG</sequence>
<feature type="region of interest" description="Disordered" evidence="1">
    <location>
        <begin position="392"/>
        <end position="415"/>
    </location>
</feature>
<dbReference type="AlphaFoldDB" id="A0ABD3N8M6"/>
<feature type="region of interest" description="Disordered" evidence="1">
    <location>
        <begin position="428"/>
        <end position="461"/>
    </location>
</feature>
<feature type="compositionally biased region" description="Low complexity" evidence="1">
    <location>
        <begin position="194"/>
        <end position="218"/>
    </location>
</feature>
<gene>
    <name evidence="3" type="ORF">ACHAWU_005552</name>
</gene>
<dbReference type="EMBL" id="JALLBG020000011">
    <property type="protein sequence ID" value="KAL3772375.1"/>
    <property type="molecule type" value="Genomic_DNA"/>
</dbReference>